<dbReference type="Proteomes" id="UP001154240">
    <property type="component" value="Unassembled WGS sequence"/>
</dbReference>
<proteinExistence type="predicted"/>
<keyword evidence="3" id="KW-1185">Reference proteome</keyword>
<evidence type="ECO:0000313" key="2">
    <source>
        <dbReference type="EMBL" id="MDG4475647.1"/>
    </source>
</evidence>
<organism evidence="2 3">
    <name type="scientific">Thiovibrio frasassiensis</name>
    <dbReference type="NCBI Taxonomy" id="2984131"/>
    <lineage>
        <taxon>Bacteria</taxon>
        <taxon>Pseudomonadati</taxon>
        <taxon>Thermodesulfobacteriota</taxon>
        <taxon>Desulfobulbia</taxon>
        <taxon>Desulfobulbales</taxon>
        <taxon>Thiovibrionaceae</taxon>
        <taxon>Thiovibrio</taxon>
    </lineage>
</organism>
<name>A0A9X4MFE8_9BACT</name>
<dbReference type="AlphaFoldDB" id="A0A9X4MFE8"/>
<feature type="compositionally biased region" description="Polar residues" evidence="1">
    <location>
        <begin position="156"/>
        <end position="174"/>
    </location>
</feature>
<dbReference type="RefSeq" id="WP_307632620.1">
    <property type="nucleotide sequence ID" value="NZ_JAPHEH010000001.1"/>
</dbReference>
<dbReference type="EMBL" id="JAPHEH010000001">
    <property type="protein sequence ID" value="MDG4475647.1"/>
    <property type="molecule type" value="Genomic_DNA"/>
</dbReference>
<feature type="region of interest" description="Disordered" evidence="1">
    <location>
        <begin position="153"/>
        <end position="174"/>
    </location>
</feature>
<reference evidence="2" key="2">
    <citation type="submission" date="2022-10" db="EMBL/GenBank/DDBJ databases">
        <authorList>
            <person name="Aronson H.S."/>
        </authorList>
    </citation>
    <scope>NUCLEOTIDE SEQUENCE</scope>
    <source>
        <strain evidence="2">RS19-109</strain>
    </source>
</reference>
<evidence type="ECO:0000256" key="1">
    <source>
        <dbReference type="SAM" id="MobiDB-lite"/>
    </source>
</evidence>
<sequence>MVLPERSFYKLTELAEHWGIGEDILLDWGKQGRLKFWFYYHGSVINKYITISKYGVDTFNNSRKVIRLSNKYCRDFCGPIKLFTSNITDLIFLKTIEIDSVIMNKTEWIFSERLDDEGLYKFNTIILSKSELIVMNREAVRMENKYQELAERPVKMTTQPRSQETSSSQDNKLINQSNEAEEAMVKQLKEAGMTDKAIAQELKRAFPKINPSRIGRLITGNGSIVTTDAFRKRGERLLK</sequence>
<gene>
    <name evidence="2" type="ORF">OLX77_05665</name>
</gene>
<accession>A0A9X4MFE8</accession>
<protein>
    <submittedName>
        <fullName evidence="2">Uncharacterized protein</fullName>
    </submittedName>
</protein>
<evidence type="ECO:0000313" key="3">
    <source>
        <dbReference type="Proteomes" id="UP001154240"/>
    </source>
</evidence>
<reference evidence="2" key="1">
    <citation type="journal article" date="2022" name="bioRxiv">
        <title>Thiovibrio frasassiensisgen. nov., sp. nov., an autotrophic, elemental sulfur disproportionating bacterium isolated from sulfidic karst sediment, and proposal of Thiovibrionaceae fam. nov.</title>
        <authorList>
            <person name="Aronson H."/>
            <person name="Thomas C."/>
            <person name="Bhattacharyya M."/>
            <person name="Eckstein S."/>
            <person name="Jensen S."/>
            <person name="Barco R."/>
            <person name="Macalady J."/>
            <person name="Amend J."/>
        </authorList>
    </citation>
    <scope>NUCLEOTIDE SEQUENCE</scope>
    <source>
        <strain evidence="2">RS19-109</strain>
    </source>
</reference>
<comment type="caution">
    <text evidence="2">The sequence shown here is derived from an EMBL/GenBank/DDBJ whole genome shotgun (WGS) entry which is preliminary data.</text>
</comment>